<reference evidence="9" key="2">
    <citation type="submission" date="2023-04" db="EMBL/GenBank/DDBJ databases">
        <authorList>
            <person name="Bu L."/>
            <person name="Lu L."/>
            <person name="Laidemitt M.R."/>
            <person name="Zhang S.M."/>
            <person name="Mutuku M."/>
            <person name="Mkoji G."/>
            <person name="Steinauer M."/>
            <person name="Loker E.S."/>
        </authorList>
    </citation>
    <scope>NUCLEOTIDE SEQUENCE</scope>
    <source>
        <strain evidence="9">KasaAsao</strain>
        <tissue evidence="9">Whole Snail</tissue>
    </source>
</reference>
<keyword evidence="6" id="KW-0378">Hydrolase</keyword>
<dbReference type="GO" id="GO:0016787">
    <property type="term" value="F:hydrolase activity"/>
    <property type="evidence" value="ECO:0007669"/>
    <property type="project" value="UniProtKB-KW"/>
</dbReference>
<name>A0AAD8BQR3_BIOPF</name>
<evidence type="ECO:0000256" key="4">
    <source>
        <dbReference type="ARBA" id="ARBA00018477"/>
    </source>
</evidence>
<gene>
    <name evidence="9" type="ORF">Bpfe_011796</name>
</gene>
<dbReference type="Pfam" id="PF04794">
    <property type="entry name" value="YdjC"/>
    <property type="match status" value="1"/>
</dbReference>
<evidence type="ECO:0000256" key="2">
    <source>
        <dbReference type="ARBA" id="ARBA00003451"/>
    </source>
</evidence>
<evidence type="ECO:0000256" key="8">
    <source>
        <dbReference type="ARBA" id="ARBA00023277"/>
    </source>
</evidence>
<organism evidence="9 10">
    <name type="scientific">Biomphalaria pfeifferi</name>
    <name type="common">Bloodfluke planorb</name>
    <name type="synonym">Freshwater snail</name>
    <dbReference type="NCBI Taxonomy" id="112525"/>
    <lineage>
        <taxon>Eukaryota</taxon>
        <taxon>Metazoa</taxon>
        <taxon>Spiralia</taxon>
        <taxon>Lophotrochozoa</taxon>
        <taxon>Mollusca</taxon>
        <taxon>Gastropoda</taxon>
        <taxon>Heterobranchia</taxon>
        <taxon>Euthyneura</taxon>
        <taxon>Panpulmonata</taxon>
        <taxon>Hygrophila</taxon>
        <taxon>Lymnaeoidea</taxon>
        <taxon>Planorbidae</taxon>
        <taxon>Biomphalaria</taxon>
    </lineage>
</organism>
<comment type="caution">
    <text evidence="9">The sequence shown here is derived from an EMBL/GenBank/DDBJ whole genome shotgun (WGS) entry which is preliminary data.</text>
</comment>
<comment type="similarity">
    <text evidence="3">Belongs to the YdjC deacetylase family.</text>
</comment>
<keyword evidence="8" id="KW-0119">Carbohydrate metabolism</keyword>
<dbReference type="SUPFAM" id="SSF88713">
    <property type="entry name" value="Glycoside hydrolase/deacetylase"/>
    <property type="match status" value="1"/>
</dbReference>
<dbReference type="Gene3D" id="3.20.20.370">
    <property type="entry name" value="Glycoside hydrolase/deacetylase"/>
    <property type="match status" value="1"/>
</dbReference>
<comment type="function">
    <text evidence="2">Probably catalyzes the deacetylation of acetylated carbohydrates an important step in the degradation of oligosaccharides.</text>
</comment>
<dbReference type="GO" id="GO:0019213">
    <property type="term" value="F:deacetylase activity"/>
    <property type="evidence" value="ECO:0007669"/>
    <property type="project" value="TreeGrafter"/>
</dbReference>
<evidence type="ECO:0000256" key="1">
    <source>
        <dbReference type="ARBA" id="ARBA00001946"/>
    </source>
</evidence>
<dbReference type="GO" id="GO:0046872">
    <property type="term" value="F:metal ion binding"/>
    <property type="evidence" value="ECO:0007669"/>
    <property type="project" value="UniProtKB-KW"/>
</dbReference>
<dbReference type="Proteomes" id="UP001233172">
    <property type="component" value="Unassembled WGS sequence"/>
</dbReference>
<evidence type="ECO:0000256" key="5">
    <source>
        <dbReference type="ARBA" id="ARBA00022723"/>
    </source>
</evidence>
<evidence type="ECO:0000313" key="10">
    <source>
        <dbReference type="Proteomes" id="UP001233172"/>
    </source>
</evidence>
<evidence type="ECO:0000256" key="6">
    <source>
        <dbReference type="ARBA" id="ARBA00022801"/>
    </source>
</evidence>
<dbReference type="PANTHER" id="PTHR31609">
    <property type="entry name" value="YDJC DEACETYLASE FAMILY MEMBER"/>
    <property type="match status" value="1"/>
</dbReference>
<evidence type="ECO:0000256" key="7">
    <source>
        <dbReference type="ARBA" id="ARBA00022842"/>
    </source>
</evidence>
<accession>A0AAD8BQR3</accession>
<evidence type="ECO:0000313" key="9">
    <source>
        <dbReference type="EMBL" id="KAK0058831.1"/>
    </source>
</evidence>
<keyword evidence="5" id="KW-0479">Metal-binding</keyword>
<dbReference type="GO" id="GO:0005975">
    <property type="term" value="P:carbohydrate metabolic process"/>
    <property type="evidence" value="ECO:0007669"/>
    <property type="project" value="InterPro"/>
</dbReference>
<sequence length="349" mass="39341">MDKPQPGRTTLLIMVSPVPARIGQITKLMTQDSKMPRQAAISLYRARMKRYLIITGDDFGFSWERNEGVMEAFNKGAITSASLLLNCTGTEEGAAMFKSSQLCPGLHLNLTEGSPVGEFDYETLVSTEEVFRGKFALRKHLDLGEINPVEIKRELDSQIKKFIELVGRAPVYVDGHQHIHIHSKVVELFAAALKQHNIRITRFPVEINMAAKEWVNPEYMPFFLAMIEKAHVAKKVLDDYGIKTTDSFVGLSTMGRDMTPERLQKIILEAFEVAESQLSSDKRGFTTCELMTHPGYPTHRILGGFSWGSDDFGCSEDRIHEINVLSSPEMKDFYKQNNIELVSHSILLS</sequence>
<dbReference type="AlphaFoldDB" id="A0AAD8BQR3"/>
<reference evidence="9" key="1">
    <citation type="journal article" date="2023" name="PLoS Negl. Trop. Dis.">
        <title>A genome sequence for Biomphalaria pfeifferi, the major vector snail for the human-infecting parasite Schistosoma mansoni.</title>
        <authorList>
            <person name="Bu L."/>
            <person name="Lu L."/>
            <person name="Laidemitt M.R."/>
            <person name="Zhang S.M."/>
            <person name="Mutuku M."/>
            <person name="Mkoji G."/>
            <person name="Steinauer M."/>
            <person name="Loker E.S."/>
        </authorList>
    </citation>
    <scope>NUCLEOTIDE SEQUENCE</scope>
    <source>
        <strain evidence="9">KasaAsao</strain>
    </source>
</reference>
<evidence type="ECO:0000256" key="3">
    <source>
        <dbReference type="ARBA" id="ARBA00008843"/>
    </source>
</evidence>
<dbReference type="InterPro" id="IPR006879">
    <property type="entry name" value="YdjC-like"/>
</dbReference>
<keyword evidence="7" id="KW-0460">Magnesium</keyword>
<protein>
    <recommendedName>
        <fullName evidence="4">Carbohydrate deacetylase</fullName>
    </recommendedName>
</protein>
<dbReference type="InterPro" id="IPR011330">
    <property type="entry name" value="Glyco_hydro/deAcase_b/a-brl"/>
</dbReference>
<dbReference type="PANTHER" id="PTHR31609:SF1">
    <property type="entry name" value="CARBOHYDRATE DEACETYLASE"/>
    <property type="match status" value="1"/>
</dbReference>
<keyword evidence="10" id="KW-1185">Reference proteome</keyword>
<dbReference type="EMBL" id="JASAOG010000046">
    <property type="protein sequence ID" value="KAK0058831.1"/>
    <property type="molecule type" value="Genomic_DNA"/>
</dbReference>
<proteinExistence type="inferred from homology"/>
<comment type="cofactor">
    <cofactor evidence="1">
        <name>Mg(2+)</name>
        <dbReference type="ChEBI" id="CHEBI:18420"/>
    </cofactor>
</comment>